<accession>A0ACB7ZYD9</accession>
<gene>
    <name evidence="1" type="ORF">BJ138DRAFT_1130350</name>
</gene>
<reference evidence="1" key="1">
    <citation type="journal article" date="2021" name="New Phytol.">
        <title>Evolutionary innovations through gain and loss of genes in the ectomycorrhizal Boletales.</title>
        <authorList>
            <person name="Wu G."/>
            <person name="Miyauchi S."/>
            <person name="Morin E."/>
            <person name="Kuo A."/>
            <person name="Drula E."/>
            <person name="Varga T."/>
            <person name="Kohler A."/>
            <person name="Feng B."/>
            <person name="Cao Y."/>
            <person name="Lipzen A."/>
            <person name="Daum C."/>
            <person name="Hundley H."/>
            <person name="Pangilinan J."/>
            <person name="Johnson J."/>
            <person name="Barry K."/>
            <person name="LaButti K."/>
            <person name="Ng V."/>
            <person name="Ahrendt S."/>
            <person name="Min B."/>
            <person name="Choi I.G."/>
            <person name="Park H."/>
            <person name="Plett J.M."/>
            <person name="Magnuson J."/>
            <person name="Spatafora J.W."/>
            <person name="Nagy L.G."/>
            <person name="Henrissat B."/>
            <person name="Grigoriev I.V."/>
            <person name="Yang Z.L."/>
            <person name="Xu J."/>
            <person name="Martin F.M."/>
        </authorList>
    </citation>
    <scope>NUCLEOTIDE SEQUENCE</scope>
    <source>
        <strain evidence="1">ATCC 28755</strain>
    </source>
</reference>
<protein>
    <submittedName>
        <fullName evidence="1">Uncharacterized protein</fullName>
    </submittedName>
</protein>
<comment type="caution">
    <text evidence="1">The sequence shown here is derived from an EMBL/GenBank/DDBJ whole genome shotgun (WGS) entry which is preliminary data.</text>
</comment>
<organism evidence="1 2">
    <name type="scientific">Hygrophoropsis aurantiaca</name>
    <dbReference type="NCBI Taxonomy" id="72124"/>
    <lineage>
        <taxon>Eukaryota</taxon>
        <taxon>Fungi</taxon>
        <taxon>Dikarya</taxon>
        <taxon>Basidiomycota</taxon>
        <taxon>Agaricomycotina</taxon>
        <taxon>Agaricomycetes</taxon>
        <taxon>Agaricomycetidae</taxon>
        <taxon>Boletales</taxon>
        <taxon>Coniophorineae</taxon>
        <taxon>Hygrophoropsidaceae</taxon>
        <taxon>Hygrophoropsis</taxon>
    </lineage>
</organism>
<sequence>MRLLNIVPNSAATIFSHFGIIHTKPRNRLSPEKVKPRLTPVDLTVSLLKTDIVATYGAHPSSNSRKLRFSELDDINNGLDVDEPHPPDNANITAHFDSIQDTEVAPEADSGVPSYVLLKLDMLESKAIPPR</sequence>
<dbReference type="EMBL" id="MU268138">
    <property type="protein sequence ID" value="KAH7905707.1"/>
    <property type="molecule type" value="Genomic_DNA"/>
</dbReference>
<evidence type="ECO:0000313" key="1">
    <source>
        <dbReference type="EMBL" id="KAH7905707.1"/>
    </source>
</evidence>
<proteinExistence type="predicted"/>
<dbReference type="Proteomes" id="UP000790377">
    <property type="component" value="Unassembled WGS sequence"/>
</dbReference>
<keyword evidence="2" id="KW-1185">Reference proteome</keyword>
<name>A0ACB7ZYD9_9AGAM</name>
<evidence type="ECO:0000313" key="2">
    <source>
        <dbReference type="Proteomes" id="UP000790377"/>
    </source>
</evidence>